<evidence type="ECO:0000256" key="1">
    <source>
        <dbReference type="SAM" id="Phobius"/>
    </source>
</evidence>
<proteinExistence type="predicted"/>
<name>A0AAU7DIP0_9BACT</name>
<dbReference type="AlphaFoldDB" id="A0AAU7DIP0"/>
<dbReference type="Pfam" id="PF07811">
    <property type="entry name" value="TadE"/>
    <property type="match status" value="1"/>
</dbReference>
<protein>
    <submittedName>
        <fullName evidence="3">TadE/TadG family type IV pilus assembly protein</fullName>
    </submittedName>
</protein>
<accession>A0AAU7DIP0</accession>
<dbReference type="RefSeq" id="WP_348262788.1">
    <property type="nucleotide sequence ID" value="NZ_CP121196.1"/>
</dbReference>
<organism evidence="3">
    <name type="scientific">Telmatobacter sp. DSM 110680</name>
    <dbReference type="NCBI Taxonomy" id="3036704"/>
    <lineage>
        <taxon>Bacteria</taxon>
        <taxon>Pseudomonadati</taxon>
        <taxon>Acidobacteriota</taxon>
        <taxon>Terriglobia</taxon>
        <taxon>Terriglobales</taxon>
        <taxon>Acidobacteriaceae</taxon>
        <taxon>Telmatobacter</taxon>
    </lineage>
</organism>
<keyword evidence="1" id="KW-1133">Transmembrane helix</keyword>
<keyword evidence="1" id="KW-0472">Membrane</keyword>
<sequence length="158" mass="16395">MNTKVLKTGKVFRRIRNCESGSALVETALTFPVLVMLIAGATEFSRVAYASLEVVSAAKAGVSYGAQTGATTTDLNGITYAAQHDAGNVTSIQVLSANSTYVCSDGSASTGANTDCSTSHMEQTLTVTTQATIDPIIHIPGLPTTYTINGQASQLCLQ</sequence>
<feature type="domain" description="TadE-like" evidence="2">
    <location>
        <begin position="21"/>
        <end position="61"/>
    </location>
</feature>
<reference evidence="3" key="1">
    <citation type="submission" date="2023-03" db="EMBL/GenBank/DDBJ databases">
        <title>Edaphobacter sp.</title>
        <authorList>
            <person name="Huber K.J."/>
            <person name="Papendorf J."/>
            <person name="Pilke C."/>
            <person name="Bunk B."/>
            <person name="Sproeer C."/>
            <person name="Pester M."/>
        </authorList>
    </citation>
    <scope>NUCLEOTIDE SEQUENCE</scope>
    <source>
        <strain evidence="3">DSM 110680</strain>
    </source>
</reference>
<dbReference type="InterPro" id="IPR012495">
    <property type="entry name" value="TadE-like_dom"/>
</dbReference>
<keyword evidence="1" id="KW-0812">Transmembrane</keyword>
<dbReference type="EMBL" id="CP121196">
    <property type="protein sequence ID" value="XBH17564.1"/>
    <property type="molecule type" value="Genomic_DNA"/>
</dbReference>
<feature type="transmembrane region" description="Helical" evidence="1">
    <location>
        <begin position="21"/>
        <end position="41"/>
    </location>
</feature>
<evidence type="ECO:0000259" key="2">
    <source>
        <dbReference type="Pfam" id="PF07811"/>
    </source>
</evidence>
<evidence type="ECO:0000313" key="3">
    <source>
        <dbReference type="EMBL" id="XBH17564.1"/>
    </source>
</evidence>
<gene>
    <name evidence="3" type="ORF">P8935_23730</name>
</gene>